<accession>A0A8J8MDL2</accession>
<sequence length="247" mass="26738">MSGKFDNQVIVVTGGNRGIGKAIVKAFSKEGGKVFFIYSKNVDEAETVVKQVRDEGCFCEMIKCNITNQKECEHAITSIIKQTGKIDVLINNAGITKDGIMLMQSSDDWKSVMDVNFFGTYNITRQVILNMIKNRCGNIINVSSVAGLHGVAGQTNYCSSKAAIIGFTKALSREIGGKNIRVNAIAPGYIETDMTDSIPNRDIIIKNIPQKRYGKPEEVASVAMFLASGESSYVNGATIVIDGGYTA</sequence>
<evidence type="ECO:0000256" key="1">
    <source>
        <dbReference type="ARBA" id="ARBA00006484"/>
    </source>
</evidence>
<dbReference type="PANTHER" id="PTHR42879:SF2">
    <property type="entry name" value="3-OXOACYL-[ACYL-CARRIER-PROTEIN] REDUCTASE FABG"/>
    <property type="match status" value="1"/>
</dbReference>
<dbReference type="InterPro" id="IPR057326">
    <property type="entry name" value="KR_dom"/>
</dbReference>
<feature type="domain" description="Ketoreductase" evidence="4">
    <location>
        <begin position="8"/>
        <end position="188"/>
    </location>
</feature>
<dbReference type="SMART" id="SM00822">
    <property type="entry name" value="PKS_KR"/>
    <property type="match status" value="1"/>
</dbReference>
<organism evidence="5 6">
    <name type="scientific">Vallitalea guaymasensis</name>
    <dbReference type="NCBI Taxonomy" id="1185412"/>
    <lineage>
        <taxon>Bacteria</taxon>
        <taxon>Bacillati</taxon>
        <taxon>Bacillota</taxon>
        <taxon>Clostridia</taxon>
        <taxon>Lachnospirales</taxon>
        <taxon>Vallitaleaceae</taxon>
        <taxon>Vallitalea</taxon>
    </lineage>
</organism>
<dbReference type="PROSITE" id="PS00061">
    <property type="entry name" value="ADH_SHORT"/>
    <property type="match status" value="1"/>
</dbReference>
<name>A0A8J8MDL2_9FIRM</name>
<protein>
    <submittedName>
        <fullName evidence="5">3-oxoacyl-ACP reductase FabG</fullName>
    </submittedName>
</protein>
<dbReference type="SUPFAM" id="SSF51735">
    <property type="entry name" value="NAD(P)-binding Rossmann-fold domains"/>
    <property type="match status" value="1"/>
</dbReference>
<keyword evidence="6" id="KW-1185">Reference proteome</keyword>
<dbReference type="GO" id="GO:0032787">
    <property type="term" value="P:monocarboxylic acid metabolic process"/>
    <property type="evidence" value="ECO:0007669"/>
    <property type="project" value="UniProtKB-ARBA"/>
</dbReference>
<dbReference type="NCBIfam" id="NF009466">
    <property type="entry name" value="PRK12826.1-2"/>
    <property type="match status" value="1"/>
</dbReference>
<dbReference type="KEGG" id="vgu:HYG85_19275"/>
<dbReference type="GO" id="GO:0016491">
    <property type="term" value="F:oxidoreductase activity"/>
    <property type="evidence" value="ECO:0007669"/>
    <property type="project" value="UniProtKB-KW"/>
</dbReference>
<evidence type="ECO:0000256" key="2">
    <source>
        <dbReference type="ARBA" id="ARBA00023002"/>
    </source>
</evidence>
<dbReference type="PANTHER" id="PTHR42879">
    <property type="entry name" value="3-OXOACYL-(ACYL-CARRIER-PROTEIN) REDUCTASE"/>
    <property type="match status" value="1"/>
</dbReference>
<dbReference type="InterPro" id="IPR002347">
    <property type="entry name" value="SDR_fam"/>
</dbReference>
<dbReference type="InterPro" id="IPR050259">
    <property type="entry name" value="SDR"/>
</dbReference>
<gene>
    <name evidence="5" type="ORF">HYG85_19275</name>
</gene>
<dbReference type="GO" id="GO:0008202">
    <property type="term" value="P:steroid metabolic process"/>
    <property type="evidence" value="ECO:0007669"/>
    <property type="project" value="UniProtKB-KW"/>
</dbReference>
<dbReference type="Proteomes" id="UP000677305">
    <property type="component" value="Chromosome"/>
</dbReference>
<reference evidence="5 6" key="1">
    <citation type="submission" date="2020-07" db="EMBL/GenBank/DDBJ databases">
        <title>Vallitalea guaymasensis genome.</title>
        <authorList>
            <person name="Postec A."/>
        </authorList>
    </citation>
    <scope>NUCLEOTIDE SEQUENCE [LARGE SCALE GENOMIC DNA]</scope>
    <source>
        <strain evidence="5 6">Ra1766G1</strain>
    </source>
</reference>
<keyword evidence="3" id="KW-0753">Steroid metabolism</keyword>
<evidence type="ECO:0000259" key="4">
    <source>
        <dbReference type="SMART" id="SM00822"/>
    </source>
</evidence>
<dbReference type="InterPro" id="IPR036291">
    <property type="entry name" value="NAD(P)-bd_dom_sf"/>
</dbReference>
<dbReference type="NCBIfam" id="NF005559">
    <property type="entry name" value="PRK07231.1"/>
    <property type="match status" value="1"/>
</dbReference>
<evidence type="ECO:0000313" key="6">
    <source>
        <dbReference type="Proteomes" id="UP000677305"/>
    </source>
</evidence>
<dbReference type="RefSeq" id="WP_212691050.1">
    <property type="nucleotide sequence ID" value="NZ_CP058561.1"/>
</dbReference>
<dbReference type="PRINTS" id="PR00080">
    <property type="entry name" value="SDRFAMILY"/>
</dbReference>
<dbReference type="AlphaFoldDB" id="A0A8J8MDL2"/>
<dbReference type="Pfam" id="PF13561">
    <property type="entry name" value="adh_short_C2"/>
    <property type="match status" value="1"/>
</dbReference>
<dbReference type="InterPro" id="IPR020904">
    <property type="entry name" value="Sc_DH/Rdtase_CS"/>
</dbReference>
<dbReference type="PRINTS" id="PR00081">
    <property type="entry name" value="GDHRDH"/>
</dbReference>
<evidence type="ECO:0000313" key="5">
    <source>
        <dbReference type="EMBL" id="QUH30942.1"/>
    </source>
</evidence>
<keyword evidence="2" id="KW-0560">Oxidoreductase</keyword>
<proteinExistence type="inferred from homology"/>
<dbReference type="Gene3D" id="3.40.50.720">
    <property type="entry name" value="NAD(P)-binding Rossmann-like Domain"/>
    <property type="match status" value="1"/>
</dbReference>
<evidence type="ECO:0000256" key="3">
    <source>
        <dbReference type="ARBA" id="ARBA00023221"/>
    </source>
</evidence>
<keyword evidence="3" id="KW-0443">Lipid metabolism</keyword>
<dbReference type="EMBL" id="CP058561">
    <property type="protein sequence ID" value="QUH30942.1"/>
    <property type="molecule type" value="Genomic_DNA"/>
</dbReference>
<dbReference type="FunFam" id="3.40.50.720:FF:000173">
    <property type="entry name" value="3-oxoacyl-[acyl-carrier protein] reductase"/>
    <property type="match status" value="1"/>
</dbReference>
<comment type="similarity">
    <text evidence="1">Belongs to the short-chain dehydrogenases/reductases (SDR) family.</text>
</comment>